<dbReference type="GO" id="GO:0005886">
    <property type="term" value="C:plasma membrane"/>
    <property type="evidence" value="ECO:0007669"/>
    <property type="project" value="UniProtKB-SubCell"/>
</dbReference>
<evidence type="ECO:0000256" key="2">
    <source>
        <dbReference type="ARBA" id="ARBA00007783"/>
    </source>
</evidence>
<feature type="transmembrane region" description="Helical" evidence="8">
    <location>
        <begin position="97"/>
        <end position="117"/>
    </location>
</feature>
<dbReference type="InterPro" id="IPR013525">
    <property type="entry name" value="ABC2_TM"/>
</dbReference>
<keyword evidence="6 8" id="KW-1133">Transmembrane helix</keyword>
<evidence type="ECO:0000259" key="9">
    <source>
        <dbReference type="Pfam" id="PF01061"/>
    </source>
</evidence>
<evidence type="ECO:0000256" key="3">
    <source>
        <dbReference type="ARBA" id="ARBA00022448"/>
    </source>
</evidence>
<feature type="transmembrane region" description="Helical" evidence="8">
    <location>
        <begin position="208"/>
        <end position="226"/>
    </location>
</feature>
<accession>A0A3A4R9V6</accession>
<dbReference type="EMBL" id="QZJZ01000005">
    <property type="protein sequence ID" value="RJP62064.1"/>
    <property type="molecule type" value="Genomic_DNA"/>
</dbReference>
<comment type="caution">
    <text evidence="10">The sequence shown here is derived from an EMBL/GenBank/DDBJ whole genome shotgun (WGS) entry which is preliminary data.</text>
</comment>
<keyword evidence="7 8" id="KW-0472">Membrane</keyword>
<dbReference type="AlphaFoldDB" id="A0A3A4R9V6"/>
<gene>
    <name evidence="10" type="ORF">C4541_00590</name>
</gene>
<evidence type="ECO:0000256" key="4">
    <source>
        <dbReference type="ARBA" id="ARBA00022475"/>
    </source>
</evidence>
<evidence type="ECO:0000256" key="8">
    <source>
        <dbReference type="SAM" id="Phobius"/>
    </source>
</evidence>
<evidence type="ECO:0000256" key="6">
    <source>
        <dbReference type="ARBA" id="ARBA00022989"/>
    </source>
</evidence>
<feature type="domain" description="ABC-2 type transporter transmembrane" evidence="9">
    <location>
        <begin position="45"/>
        <end position="249"/>
    </location>
</feature>
<dbReference type="Proteomes" id="UP000266426">
    <property type="component" value="Unassembled WGS sequence"/>
</dbReference>
<sequence>MSVVNSSNREPEVIYSIRGAQFRGIRGRLLTTRLMARELISSRELIFRLYARDFSTKYRQSALGVLWALLVPLATVAIFAGMNSAGVFTIEEMSVPYVVYALLGISIFNLFNGVLIASTPSVVFAQNMVSKINFPKTALVFSASIHGLVDFAVRGVLLCGVFLLLKQSPHPAGSVLGVVALLPLYLFSVGVAFFSTMLNAILRDITNVVNFGCMGIMMLSPVLYPISGDSLVARFNVWNPFNYFINVPRDLILFGSSKQMVGYGIWSMISLAVFYVGWRFFFIAQNRIVERI</sequence>
<keyword evidence="3" id="KW-0813">Transport</keyword>
<dbReference type="Pfam" id="PF01061">
    <property type="entry name" value="ABC2_membrane"/>
    <property type="match status" value="1"/>
</dbReference>
<protein>
    <recommendedName>
        <fullName evidence="9">ABC-2 type transporter transmembrane domain-containing protein</fullName>
    </recommendedName>
</protein>
<feature type="transmembrane region" description="Helical" evidence="8">
    <location>
        <begin position="263"/>
        <end position="282"/>
    </location>
</feature>
<feature type="transmembrane region" description="Helical" evidence="8">
    <location>
        <begin position="175"/>
        <end position="196"/>
    </location>
</feature>
<evidence type="ECO:0000256" key="7">
    <source>
        <dbReference type="ARBA" id="ARBA00023136"/>
    </source>
</evidence>
<comment type="subcellular location">
    <subcellularLocation>
        <location evidence="1">Cell inner membrane</location>
        <topology evidence="1">Multi-pass membrane protein</topology>
    </subcellularLocation>
</comment>
<dbReference type="GO" id="GO:0015920">
    <property type="term" value="P:lipopolysaccharide transport"/>
    <property type="evidence" value="ECO:0007669"/>
    <property type="project" value="TreeGrafter"/>
</dbReference>
<evidence type="ECO:0000313" key="10">
    <source>
        <dbReference type="EMBL" id="RJP62064.1"/>
    </source>
</evidence>
<dbReference type="GO" id="GO:0140359">
    <property type="term" value="F:ABC-type transporter activity"/>
    <property type="evidence" value="ECO:0007669"/>
    <property type="project" value="InterPro"/>
</dbReference>
<comment type="similarity">
    <text evidence="2">Belongs to the ABC-2 integral membrane protein family.</text>
</comment>
<feature type="transmembrane region" description="Helical" evidence="8">
    <location>
        <begin position="62"/>
        <end position="85"/>
    </location>
</feature>
<evidence type="ECO:0000256" key="5">
    <source>
        <dbReference type="ARBA" id="ARBA00022692"/>
    </source>
</evidence>
<feature type="transmembrane region" description="Helical" evidence="8">
    <location>
        <begin position="138"/>
        <end position="163"/>
    </location>
</feature>
<proteinExistence type="inferred from homology"/>
<reference evidence="10 11" key="1">
    <citation type="journal article" date="2017" name="ISME J.">
        <title>Energy and carbon metabolisms in a deep terrestrial subsurface fluid microbial community.</title>
        <authorList>
            <person name="Momper L."/>
            <person name="Jungbluth S.P."/>
            <person name="Lee M.D."/>
            <person name="Amend J.P."/>
        </authorList>
    </citation>
    <scope>NUCLEOTIDE SEQUENCE [LARGE SCALE GENOMIC DNA]</scope>
    <source>
        <strain evidence="10">SURF_26</strain>
    </source>
</reference>
<dbReference type="PANTHER" id="PTHR30413">
    <property type="entry name" value="INNER MEMBRANE TRANSPORT PERMEASE"/>
    <property type="match status" value="1"/>
</dbReference>
<keyword evidence="4" id="KW-1003">Cell membrane</keyword>
<evidence type="ECO:0000256" key="1">
    <source>
        <dbReference type="ARBA" id="ARBA00004429"/>
    </source>
</evidence>
<dbReference type="PANTHER" id="PTHR30413:SF8">
    <property type="entry name" value="TRANSPORT PERMEASE PROTEIN"/>
    <property type="match status" value="1"/>
</dbReference>
<keyword evidence="5 8" id="KW-0812">Transmembrane</keyword>
<evidence type="ECO:0000313" key="11">
    <source>
        <dbReference type="Proteomes" id="UP000266426"/>
    </source>
</evidence>
<organism evidence="10 11">
    <name type="scientific">Candidatus Auribacter fodinae</name>
    <dbReference type="NCBI Taxonomy" id="2093366"/>
    <lineage>
        <taxon>Bacteria</taxon>
        <taxon>Pseudomonadati</taxon>
        <taxon>Candidatus Auribacterota</taxon>
        <taxon>Candidatus Auribacteria</taxon>
        <taxon>Candidatus Auribacterales</taxon>
        <taxon>Candidatus Auribacteraceae</taxon>
        <taxon>Candidatus Auribacter</taxon>
    </lineage>
</organism>
<name>A0A3A4R9V6_9BACT</name>